<comment type="catalytic activity">
    <reaction evidence="10">
        <text>[protein]-C-terminal L-amino acid-glycyl-phosphatidylethanolamide + H2O = [protein]-C-terminal L-amino acid-glycine + a 1,2-diacyl-sn-glycero-3-phosphoethanolamine</text>
        <dbReference type="Rhea" id="RHEA:67548"/>
        <dbReference type="Rhea" id="RHEA-COMP:17323"/>
        <dbReference type="Rhea" id="RHEA-COMP:17324"/>
        <dbReference type="ChEBI" id="CHEBI:15377"/>
        <dbReference type="ChEBI" id="CHEBI:64612"/>
        <dbReference type="ChEBI" id="CHEBI:172940"/>
        <dbReference type="ChEBI" id="CHEBI:172941"/>
    </reaction>
    <physiologicalReaction direction="left-to-right" evidence="10">
        <dbReference type="Rhea" id="RHEA:67549"/>
    </physiologicalReaction>
</comment>
<keyword evidence="4 11" id="KW-0963">Cytoplasm</keyword>
<sequence length="840" mass="97147">MQREGLESESAEECEKETSDEEQEAIEKETSYEEQEAIEEETSYEEQEAIEEETLDEEQEAIEEETLDEEQEAIEEETSDEEQEATEEETSDEEQEATEEETSKEEQGDDTDDLESKEDEENSSNADDDSVNSDRRRSEEEMVAVENDNGEKIFPDWFLRKLHPGHFPRFMVDLMSLQKYINNPQIEHFHFNDCNEIALPILQHIFMLLNHVKGHETNNDSFTYLTRATRISNICFQEIDIKKNPIYSFDPSQPNPLLFRSVFENGLPNLKRDALFSDIKLLPADLKLYFLAIVYWLNRSSHVDLNHLHALIICLVVLRTVDMKIPPVRNIRLFHKRFGNLIKKERLHRNKLLADGVTERGMKKEVKALSIPERMAYIPKSDCYLVQDELLQHFYIPEIFKKKYDAYSSVVLHAFAEFQSVVFQLHTLNALLDFPYLAPKMGQLYCGLKSRQDFLELYYRMDSVFEAYLGPDGMLGAVAGSGSEPDDIPKVNSKVWVLGKQYNALQELDLIRRDIRSRLWCTYRRGFVPLGEPQLTTDKGWGCMLRCGQMVLAQALIDLHLGRDWFWSTECRDSTYLKIVNRFEDSRKSYFSIHQIALMGDSEDKKVGQWFGPNTVSQVLKKLVRYDDWCSLVIHVAMDNVIVIDDIIALCLEKPQNEESWKPLLLMIPLRLGLSDINPIYIPALKKCFELVGNCGMIGGRPNQALYFVGYIDDEVLYLDPHTTQRSGTVGQKTSADEIDFDETFHQKYAGRINFAQMDPSLALCFLCKSRVAFDILLDKLKTEVLSASPQPLFEIMQKPSSEWKSTVADFENVNHTPRELRRACCDDLLDSDEDFEFIS</sequence>
<evidence type="ECO:0000256" key="5">
    <source>
        <dbReference type="ARBA" id="ARBA00022670"/>
    </source>
</evidence>
<evidence type="ECO:0000256" key="6">
    <source>
        <dbReference type="ARBA" id="ARBA00022801"/>
    </source>
</evidence>
<dbReference type="InterPro" id="IPR038765">
    <property type="entry name" value="Papain-like_cys_pep_sf"/>
</dbReference>
<feature type="region of interest" description="Disordered" evidence="12">
    <location>
        <begin position="1"/>
        <end position="144"/>
    </location>
</feature>
<feature type="compositionally biased region" description="Acidic residues" evidence="12">
    <location>
        <begin position="7"/>
        <end position="24"/>
    </location>
</feature>
<evidence type="ECO:0000259" key="13">
    <source>
        <dbReference type="Pfam" id="PF03416"/>
    </source>
</evidence>
<evidence type="ECO:0000256" key="7">
    <source>
        <dbReference type="ARBA" id="ARBA00022807"/>
    </source>
</evidence>
<dbReference type="GO" id="GO:0035973">
    <property type="term" value="P:aggrephagy"/>
    <property type="evidence" value="ECO:0007669"/>
    <property type="project" value="TreeGrafter"/>
</dbReference>
<dbReference type="InterPro" id="IPR046792">
    <property type="entry name" value="Peptidase_C54_cat"/>
</dbReference>
<keyword evidence="3" id="KW-0813">Transport</keyword>
<keyword evidence="5 11" id="KW-0645">Protease</keyword>
<keyword evidence="15" id="KW-1185">Reference proteome</keyword>
<dbReference type="SUPFAM" id="SSF54001">
    <property type="entry name" value="Cysteine proteinases"/>
    <property type="match status" value="1"/>
</dbReference>
<keyword evidence="7" id="KW-0788">Thiol protease</keyword>
<dbReference type="VEuPathDB" id="VectorBase:GAUT019602"/>
<dbReference type="GO" id="GO:0016485">
    <property type="term" value="P:protein processing"/>
    <property type="evidence" value="ECO:0007669"/>
    <property type="project" value="TreeGrafter"/>
</dbReference>
<evidence type="ECO:0000256" key="11">
    <source>
        <dbReference type="RuleBase" id="RU363115"/>
    </source>
</evidence>
<dbReference type="AlphaFoldDB" id="A0A1A9UY80"/>
<evidence type="ECO:0000256" key="4">
    <source>
        <dbReference type="ARBA" id="ARBA00022490"/>
    </source>
</evidence>
<evidence type="ECO:0000256" key="12">
    <source>
        <dbReference type="SAM" id="MobiDB-lite"/>
    </source>
</evidence>
<dbReference type="GO" id="GO:0034727">
    <property type="term" value="P:piecemeal microautophagy of the nucleus"/>
    <property type="evidence" value="ECO:0007669"/>
    <property type="project" value="TreeGrafter"/>
</dbReference>
<comment type="function">
    <text evidence="11">Cysteine protease that plays a key role in autophagy by mediating both proteolytic activation and delipidation of ATG8 family proteins.</text>
</comment>
<dbReference type="EnsemblMetazoa" id="GAUT019602-RA">
    <property type="protein sequence ID" value="GAUT019602-PA"/>
    <property type="gene ID" value="GAUT019602"/>
</dbReference>
<keyword evidence="6 11" id="KW-0378">Hydrolase</keyword>
<dbReference type="GO" id="GO:0000423">
    <property type="term" value="P:mitophagy"/>
    <property type="evidence" value="ECO:0007669"/>
    <property type="project" value="TreeGrafter"/>
</dbReference>
<evidence type="ECO:0000256" key="10">
    <source>
        <dbReference type="ARBA" id="ARBA00029362"/>
    </source>
</evidence>
<organism evidence="14 15">
    <name type="scientific">Glossina austeni</name>
    <name type="common">Savannah tsetse fly</name>
    <dbReference type="NCBI Taxonomy" id="7395"/>
    <lineage>
        <taxon>Eukaryota</taxon>
        <taxon>Metazoa</taxon>
        <taxon>Ecdysozoa</taxon>
        <taxon>Arthropoda</taxon>
        <taxon>Hexapoda</taxon>
        <taxon>Insecta</taxon>
        <taxon>Pterygota</taxon>
        <taxon>Neoptera</taxon>
        <taxon>Endopterygota</taxon>
        <taxon>Diptera</taxon>
        <taxon>Brachycera</taxon>
        <taxon>Muscomorpha</taxon>
        <taxon>Hippoboscoidea</taxon>
        <taxon>Glossinidae</taxon>
        <taxon>Glossina</taxon>
    </lineage>
</organism>
<evidence type="ECO:0000313" key="15">
    <source>
        <dbReference type="Proteomes" id="UP000078200"/>
    </source>
</evidence>
<evidence type="ECO:0000256" key="3">
    <source>
        <dbReference type="ARBA" id="ARBA00022448"/>
    </source>
</evidence>
<dbReference type="Proteomes" id="UP000078200">
    <property type="component" value="Unassembled WGS sequence"/>
</dbReference>
<reference evidence="14" key="1">
    <citation type="submission" date="2020-05" db="UniProtKB">
        <authorList>
            <consortium name="EnsemblMetazoa"/>
        </authorList>
    </citation>
    <scope>IDENTIFICATION</scope>
    <source>
        <strain evidence="14">TTRI</strain>
    </source>
</reference>
<dbReference type="GO" id="GO:0015031">
    <property type="term" value="P:protein transport"/>
    <property type="evidence" value="ECO:0007669"/>
    <property type="project" value="UniProtKB-KW"/>
</dbReference>
<accession>A0A1A9UY80</accession>
<dbReference type="PANTHER" id="PTHR22624:SF49">
    <property type="entry name" value="CYSTEINE PROTEASE"/>
    <property type="match status" value="1"/>
</dbReference>
<evidence type="ECO:0000313" key="14">
    <source>
        <dbReference type="EnsemblMetazoa" id="GAUT019602-PA"/>
    </source>
</evidence>
<dbReference type="GO" id="GO:0004197">
    <property type="term" value="F:cysteine-type endopeptidase activity"/>
    <property type="evidence" value="ECO:0007669"/>
    <property type="project" value="TreeGrafter"/>
</dbReference>
<evidence type="ECO:0000256" key="2">
    <source>
        <dbReference type="ARBA" id="ARBA00010958"/>
    </source>
</evidence>
<feature type="domain" description="Peptidase C54 catalytic" evidence="13">
    <location>
        <begin position="511"/>
        <end position="777"/>
    </location>
</feature>
<dbReference type="GO" id="GO:0000045">
    <property type="term" value="P:autophagosome assembly"/>
    <property type="evidence" value="ECO:0007669"/>
    <property type="project" value="TreeGrafter"/>
</dbReference>
<dbReference type="STRING" id="7395.A0A1A9UY80"/>
<protein>
    <recommendedName>
        <fullName evidence="11">Cysteine protease</fullName>
        <ecNumber evidence="11">3.4.22.-</ecNumber>
    </recommendedName>
</protein>
<dbReference type="InterPro" id="IPR005078">
    <property type="entry name" value="Peptidase_C54"/>
</dbReference>
<dbReference type="PANTHER" id="PTHR22624">
    <property type="entry name" value="CYSTEINE PROTEASE ATG4"/>
    <property type="match status" value="1"/>
</dbReference>
<dbReference type="GO" id="GO:0019786">
    <property type="term" value="F:protein-phosphatidylethanolamide deconjugating activity"/>
    <property type="evidence" value="ECO:0007669"/>
    <property type="project" value="InterPro"/>
</dbReference>
<dbReference type="GO" id="GO:0005737">
    <property type="term" value="C:cytoplasm"/>
    <property type="evidence" value="ECO:0007669"/>
    <property type="project" value="UniProtKB-SubCell"/>
</dbReference>
<feature type="compositionally biased region" description="Acidic residues" evidence="12">
    <location>
        <begin position="32"/>
        <end position="131"/>
    </location>
</feature>
<evidence type="ECO:0000256" key="1">
    <source>
        <dbReference type="ARBA" id="ARBA00004496"/>
    </source>
</evidence>
<evidence type="ECO:0000256" key="9">
    <source>
        <dbReference type="ARBA" id="ARBA00023006"/>
    </source>
</evidence>
<comment type="subcellular location">
    <subcellularLocation>
        <location evidence="1 11">Cytoplasm</location>
    </subcellularLocation>
</comment>
<dbReference type="Pfam" id="PF03416">
    <property type="entry name" value="Peptidase_C54"/>
    <property type="match status" value="1"/>
</dbReference>
<name>A0A1A9UY80_GLOAU</name>
<evidence type="ECO:0000256" key="8">
    <source>
        <dbReference type="ARBA" id="ARBA00022927"/>
    </source>
</evidence>
<keyword evidence="9 11" id="KW-0072">Autophagy</keyword>
<proteinExistence type="inferred from homology"/>
<dbReference type="EC" id="3.4.22.-" evidence="11"/>
<keyword evidence="8 11" id="KW-0653">Protein transport</keyword>
<comment type="similarity">
    <text evidence="2 11">Belongs to the peptidase C54 family.</text>
</comment>